<accession>A0A8S2E5P3</accession>
<gene>
    <name evidence="1" type="ORF">OVA965_LOCUS20096</name>
    <name evidence="2" type="ORF">TMI583_LOCUS20374</name>
</gene>
<evidence type="ECO:0000313" key="2">
    <source>
        <dbReference type="EMBL" id="CAF3891950.1"/>
    </source>
</evidence>
<sequence>MDELCSRS</sequence>
<evidence type="ECO:0000313" key="3">
    <source>
        <dbReference type="Proteomes" id="UP000677228"/>
    </source>
</evidence>
<reference evidence="1" key="1">
    <citation type="submission" date="2021-02" db="EMBL/GenBank/DDBJ databases">
        <authorList>
            <person name="Nowell W R."/>
        </authorList>
    </citation>
    <scope>NUCLEOTIDE SEQUENCE</scope>
</reference>
<dbReference type="EMBL" id="CAJOBA010016512">
    <property type="protein sequence ID" value="CAF3891950.1"/>
    <property type="molecule type" value="Genomic_DNA"/>
</dbReference>
<dbReference type="Proteomes" id="UP000682733">
    <property type="component" value="Unassembled WGS sequence"/>
</dbReference>
<feature type="non-terminal residue" evidence="1">
    <location>
        <position position="8"/>
    </location>
</feature>
<organism evidence="1 3">
    <name type="scientific">Didymodactylos carnosus</name>
    <dbReference type="NCBI Taxonomy" id="1234261"/>
    <lineage>
        <taxon>Eukaryota</taxon>
        <taxon>Metazoa</taxon>
        <taxon>Spiralia</taxon>
        <taxon>Gnathifera</taxon>
        <taxon>Rotifera</taxon>
        <taxon>Eurotatoria</taxon>
        <taxon>Bdelloidea</taxon>
        <taxon>Philodinida</taxon>
        <taxon>Philodinidae</taxon>
        <taxon>Didymodactylos</taxon>
    </lineage>
</organism>
<proteinExistence type="predicted"/>
<dbReference type="EMBL" id="CAJNOK010010571">
    <property type="protein sequence ID" value="CAF1119205.1"/>
    <property type="molecule type" value="Genomic_DNA"/>
</dbReference>
<evidence type="ECO:0000313" key="1">
    <source>
        <dbReference type="EMBL" id="CAF1119205.1"/>
    </source>
</evidence>
<protein>
    <submittedName>
        <fullName evidence="1">Uncharacterized protein</fullName>
    </submittedName>
</protein>
<comment type="caution">
    <text evidence="1">The sequence shown here is derived from an EMBL/GenBank/DDBJ whole genome shotgun (WGS) entry which is preliminary data.</text>
</comment>
<name>A0A8S2E5P3_9BILA</name>
<dbReference type="Proteomes" id="UP000677228">
    <property type="component" value="Unassembled WGS sequence"/>
</dbReference>